<feature type="region of interest" description="Disordered" evidence="1">
    <location>
        <begin position="1"/>
        <end position="43"/>
    </location>
</feature>
<dbReference type="Proteomes" id="UP001347796">
    <property type="component" value="Unassembled WGS sequence"/>
</dbReference>
<evidence type="ECO:0000313" key="3">
    <source>
        <dbReference type="Proteomes" id="UP001347796"/>
    </source>
</evidence>
<reference evidence="2 3" key="1">
    <citation type="submission" date="2024-01" db="EMBL/GenBank/DDBJ databases">
        <title>The genome of the rayed Mediterranean limpet Patella caerulea (Linnaeus, 1758).</title>
        <authorList>
            <person name="Anh-Thu Weber A."/>
            <person name="Halstead-Nussloch G."/>
        </authorList>
    </citation>
    <scope>NUCLEOTIDE SEQUENCE [LARGE SCALE GENOMIC DNA]</scope>
    <source>
        <strain evidence="2">AATW-2023a</strain>
        <tissue evidence="2">Whole specimen</tissue>
    </source>
</reference>
<feature type="compositionally biased region" description="Basic residues" evidence="1">
    <location>
        <begin position="1"/>
        <end position="11"/>
    </location>
</feature>
<evidence type="ECO:0000313" key="2">
    <source>
        <dbReference type="EMBL" id="KAK6171941.1"/>
    </source>
</evidence>
<sequence length="79" mass="8960">MGRGKTKKRLSRPSSSPYAQGRRAATDKRQRGQSRNDNGEKEAVSLDPLLSLLMADHSQWPFLNQRTLIQYLRPPAHST</sequence>
<gene>
    <name evidence="2" type="ORF">SNE40_018361</name>
</gene>
<protein>
    <submittedName>
        <fullName evidence="2">Uncharacterized protein</fullName>
    </submittedName>
</protein>
<keyword evidence="3" id="KW-1185">Reference proteome</keyword>
<proteinExistence type="predicted"/>
<evidence type="ECO:0000256" key="1">
    <source>
        <dbReference type="SAM" id="MobiDB-lite"/>
    </source>
</evidence>
<dbReference type="AlphaFoldDB" id="A0AAN8PH30"/>
<name>A0AAN8PH30_PATCE</name>
<dbReference type="EMBL" id="JAZGQO010000013">
    <property type="protein sequence ID" value="KAK6171941.1"/>
    <property type="molecule type" value="Genomic_DNA"/>
</dbReference>
<organism evidence="2 3">
    <name type="scientific">Patella caerulea</name>
    <name type="common">Rayed Mediterranean limpet</name>
    <dbReference type="NCBI Taxonomy" id="87958"/>
    <lineage>
        <taxon>Eukaryota</taxon>
        <taxon>Metazoa</taxon>
        <taxon>Spiralia</taxon>
        <taxon>Lophotrochozoa</taxon>
        <taxon>Mollusca</taxon>
        <taxon>Gastropoda</taxon>
        <taxon>Patellogastropoda</taxon>
        <taxon>Patelloidea</taxon>
        <taxon>Patellidae</taxon>
        <taxon>Patella</taxon>
    </lineage>
</organism>
<comment type="caution">
    <text evidence="2">The sequence shown here is derived from an EMBL/GenBank/DDBJ whole genome shotgun (WGS) entry which is preliminary data.</text>
</comment>
<accession>A0AAN8PH30</accession>